<proteinExistence type="predicted"/>
<evidence type="ECO:0000313" key="2">
    <source>
        <dbReference type="Proteomes" id="UP000275846"/>
    </source>
</evidence>
<gene>
    <name evidence="1" type="ORF">SSLN_LOCUS5262</name>
</gene>
<name>A0A183SM14_SCHSO</name>
<sequence>MRGAHSEYRVDAEVRAEPNQPILVVRPTGNIGTFKQISELPVAGAASLMNDECLSAGILHTPPSFSTTLLALEESARGRSEENLVGAMD</sequence>
<protein>
    <submittedName>
        <fullName evidence="3">Type II toxin-antitoxin system Phd/YefM family antitoxin</fullName>
    </submittedName>
</protein>
<evidence type="ECO:0000313" key="3">
    <source>
        <dbReference type="WBParaSite" id="SSLN_0000543301-mRNA-1"/>
    </source>
</evidence>
<reference evidence="3" key="1">
    <citation type="submission" date="2016-06" db="UniProtKB">
        <authorList>
            <consortium name="WormBaseParasite"/>
        </authorList>
    </citation>
    <scope>IDENTIFICATION</scope>
</reference>
<reference evidence="1 2" key="2">
    <citation type="submission" date="2018-11" db="EMBL/GenBank/DDBJ databases">
        <authorList>
            <consortium name="Pathogen Informatics"/>
        </authorList>
    </citation>
    <scope>NUCLEOTIDE SEQUENCE [LARGE SCALE GENOMIC DNA]</scope>
    <source>
        <strain evidence="1 2">NST_G2</strain>
    </source>
</reference>
<organism evidence="3">
    <name type="scientific">Schistocephalus solidus</name>
    <name type="common">Tapeworm</name>
    <dbReference type="NCBI Taxonomy" id="70667"/>
    <lineage>
        <taxon>Eukaryota</taxon>
        <taxon>Metazoa</taxon>
        <taxon>Spiralia</taxon>
        <taxon>Lophotrochozoa</taxon>
        <taxon>Platyhelminthes</taxon>
        <taxon>Cestoda</taxon>
        <taxon>Eucestoda</taxon>
        <taxon>Diphyllobothriidea</taxon>
        <taxon>Diphyllobothriidae</taxon>
        <taxon>Schistocephalus</taxon>
    </lineage>
</organism>
<keyword evidence="2" id="KW-1185">Reference proteome</keyword>
<dbReference type="EMBL" id="UYSU01033180">
    <property type="protein sequence ID" value="VDL91647.1"/>
    <property type="molecule type" value="Genomic_DNA"/>
</dbReference>
<evidence type="ECO:0000313" key="1">
    <source>
        <dbReference type="EMBL" id="VDL91647.1"/>
    </source>
</evidence>
<dbReference type="AlphaFoldDB" id="A0A183SM14"/>
<accession>A0A183SM14</accession>
<dbReference type="Proteomes" id="UP000275846">
    <property type="component" value="Unassembled WGS sequence"/>
</dbReference>
<dbReference type="WBParaSite" id="SSLN_0000543301-mRNA-1">
    <property type="protein sequence ID" value="SSLN_0000543301-mRNA-1"/>
    <property type="gene ID" value="SSLN_0000543301"/>
</dbReference>